<gene>
    <name evidence="2" type="ORF">D9543_05500</name>
    <name evidence="1" type="ORF">GWO63_009875</name>
</gene>
<evidence type="ECO:0000313" key="1">
    <source>
        <dbReference type="EMBL" id="MBM0244534.1"/>
    </source>
</evidence>
<proteinExistence type="predicted"/>
<dbReference type="AlphaFoldDB" id="A0A3M0G6U7"/>
<evidence type="ECO:0000313" key="4">
    <source>
        <dbReference type="Proteomes" id="UP001518680"/>
    </source>
</evidence>
<accession>A0A3M0G6U7</accession>
<sequence length="155" mass="16477">MTDSSLGVRLAKEEDRDYLAGLFPSYIADWSPIVDGGVIAVPLAANEDPTVAPVGAAILRYYPAATKGPAFLGDPDADPLDDATWLTLFDPEDIPELIVNTDDTDATSDEASRAHDLLVNNATDLAAEQTAPGIASTTPLPGFEELAPGKFFRRF</sequence>
<comment type="caution">
    <text evidence="2">The sequence shown here is derived from an EMBL/GenBank/DDBJ whole genome shotgun (WGS) entry which is preliminary data.</text>
</comment>
<dbReference type="Proteomes" id="UP000270649">
    <property type="component" value="Unassembled WGS sequence"/>
</dbReference>
<reference evidence="2 3" key="1">
    <citation type="submission" date="2018-10" db="EMBL/GenBank/DDBJ databases">
        <title>Corynebacterium macginleyi genome sequencing and assembly of the type strain and two clinical samples.</title>
        <authorList>
            <person name="Bernier A.-M."/>
            <person name="Bernard K."/>
        </authorList>
    </citation>
    <scope>NUCLEOTIDE SEQUENCE [LARGE SCALE GENOMIC DNA]</scope>
    <source>
        <strain evidence="2 3">NML 120205</strain>
    </source>
</reference>
<dbReference type="RefSeq" id="WP_121927745.1">
    <property type="nucleotide sequence ID" value="NZ_JAACBV010000056.1"/>
</dbReference>
<evidence type="ECO:0000313" key="2">
    <source>
        <dbReference type="EMBL" id="RMB60770.1"/>
    </source>
</evidence>
<evidence type="ECO:0008006" key="5">
    <source>
        <dbReference type="Google" id="ProtNLM"/>
    </source>
</evidence>
<evidence type="ECO:0000313" key="3">
    <source>
        <dbReference type="Proteomes" id="UP000270649"/>
    </source>
</evidence>
<dbReference type="EMBL" id="REGC01000005">
    <property type="protein sequence ID" value="RMB60770.1"/>
    <property type="molecule type" value="Genomic_DNA"/>
</dbReference>
<protein>
    <recommendedName>
        <fullName evidence="5">N-acetyltransferase</fullName>
    </recommendedName>
</protein>
<name>A0A3M0G6U7_9CORY</name>
<dbReference type="EMBL" id="JAACBX020000002">
    <property type="protein sequence ID" value="MBM0244534.1"/>
    <property type="molecule type" value="Genomic_DNA"/>
</dbReference>
<keyword evidence="4" id="KW-1185">Reference proteome</keyword>
<reference evidence="1 4" key="2">
    <citation type="submission" date="2021-01" db="EMBL/GenBank/DDBJ databases">
        <title>Complete genome sequences of Corynebacterium macginleyi strains isolated from infectious keratitis.</title>
        <authorList>
            <person name="Sagerfors S."/>
            <person name="Poehlein A."/>
            <person name="Soderquist B."/>
            <person name="Bruggemann H."/>
        </authorList>
    </citation>
    <scope>NUCLEOTIDE SEQUENCE [LARGE SCALE GENOMIC DNA]</scope>
    <source>
        <strain evidence="1 4">12T220</strain>
    </source>
</reference>
<organism evidence="2 3">
    <name type="scientific">Corynebacterium macginleyi</name>
    <dbReference type="NCBI Taxonomy" id="38290"/>
    <lineage>
        <taxon>Bacteria</taxon>
        <taxon>Bacillati</taxon>
        <taxon>Actinomycetota</taxon>
        <taxon>Actinomycetes</taxon>
        <taxon>Mycobacteriales</taxon>
        <taxon>Corynebacteriaceae</taxon>
        <taxon>Corynebacterium</taxon>
    </lineage>
</organism>
<dbReference type="Proteomes" id="UP001518680">
    <property type="component" value="Unassembled WGS sequence"/>
</dbReference>